<dbReference type="Pfam" id="PF01019">
    <property type="entry name" value="G_glu_transpept"/>
    <property type="match status" value="1"/>
</dbReference>
<dbReference type="PRINTS" id="PR01210">
    <property type="entry name" value="GGTRANSPTASE"/>
</dbReference>
<dbReference type="PANTHER" id="PTHR43881:SF1">
    <property type="entry name" value="GAMMA-GLUTAMYLTRANSPEPTIDASE (AFU_ORTHOLOGUE AFUA_4G13580)"/>
    <property type="match status" value="1"/>
</dbReference>
<feature type="region of interest" description="Disordered" evidence="1">
    <location>
        <begin position="470"/>
        <end position="489"/>
    </location>
</feature>
<dbReference type="InterPro" id="IPR052896">
    <property type="entry name" value="GGT-like_enzyme"/>
</dbReference>
<feature type="compositionally biased region" description="Low complexity" evidence="1">
    <location>
        <begin position="471"/>
        <end position="483"/>
    </location>
</feature>
<dbReference type="AlphaFoldDB" id="A0A917I7T8"/>
<keyword evidence="3" id="KW-1185">Reference proteome</keyword>
<proteinExistence type="predicted"/>
<dbReference type="RefSeq" id="WP_188518518.1">
    <property type="nucleotide sequence ID" value="NZ_BMES01000002.1"/>
</dbReference>
<dbReference type="InterPro" id="IPR029055">
    <property type="entry name" value="Ntn_hydrolases_N"/>
</dbReference>
<dbReference type="SUPFAM" id="SSF56235">
    <property type="entry name" value="N-terminal nucleophile aminohydrolases (Ntn hydrolases)"/>
    <property type="match status" value="1"/>
</dbReference>
<protein>
    <submittedName>
        <fullName evidence="2">Gamma-glutamyltranspeptidase</fullName>
    </submittedName>
</protein>
<dbReference type="EMBL" id="BMES01000002">
    <property type="protein sequence ID" value="GGH23812.1"/>
    <property type="molecule type" value="Genomic_DNA"/>
</dbReference>
<dbReference type="InterPro" id="IPR043138">
    <property type="entry name" value="GGT_lsub"/>
</dbReference>
<dbReference type="PANTHER" id="PTHR43881">
    <property type="entry name" value="GAMMA-GLUTAMYLTRANSPEPTIDASE (AFU_ORTHOLOGUE AFUA_4G13580)"/>
    <property type="match status" value="1"/>
</dbReference>
<evidence type="ECO:0000256" key="1">
    <source>
        <dbReference type="SAM" id="MobiDB-lite"/>
    </source>
</evidence>
<gene>
    <name evidence="2" type="primary">ggt</name>
    <name evidence="2" type="ORF">GCM10007036_29800</name>
</gene>
<evidence type="ECO:0000313" key="3">
    <source>
        <dbReference type="Proteomes" id="UP000603912"/>
    </source>
</evidence>
<dbReference type="Gene3D" id="3.60.20.40">
    <property type="match status" value="1"/>
</dbReference>
<dbReference type="InterPro" id="IPR043137">
    <property type="entry name" value="GGT_ssub_C"/>
</dbReference>
<comment type="caution">
    <text evidence="2">The sequence shown here is derived from an EMBL/GenBank/DDBJ whole genome shotgun (WGS) entry which is preliminary data.</text>
</comment>
<reference evidence="2" key="1">
    <citation type="journal article" date="2014" name="Int. J. Syst. Evol. Microbiol.">
        <title>Complete genome sequence of Corynebacterium casei LMG S-19264T (=DSM 44701T), isolated from a smear-ripened cheese.</title>
        <authorList>
            <consortium name="US DOE Joint Genome Institute (JGI-PGF)"/>
            <person name="Walter F."/>
            <person name="Albersmeier A."/>
            <person name="Kalinowski J."/>
            <person name="Ruckert C."/>
        </authorList>
    </citation>
    <scope>NUCLEOTIDE SEQUENCE</scope>
    <source>
        <strain evidence="2">CGMCC 1.12214</strain>
    </source>
</reference>
<accession>A0A917I7T8</accession>
<dbReference type="Proteomes" id="UP000603912">
    <property type="component" value="Unassembled WGS sequence"/>
</dbReference>
<reference evidence="2" key="2">
    <citation type="submission" date="2020-09" db="EMBL/GenBank/DDBJ databases">
        <authorList>
            <person name="Sun Q."/>
            <person name="Zhou Y."/>
        </authorList>
    </citation>
    <scope>NUCLEOTIDE SEQUENCE</scope>
    <source>
        <strain evidence="2">CGMCC 1.12214</strain>
    </source>
</reference>
<name>A0A917I7T8_9HYPH</name>
<organism evidence="2 3">
    <name type="scientific">Alsobacter metallidurans</name>
    <dbReference type="NCBI Taxonomy" id="340221"/>
    <lineage>
        <taxon>Bacteria</taxon>
        <taxon>Pseudomonadati</taxon>
        <taxon>Pseudomonadota</taxon>
        <taxon>Alphaproteobacteria</taxon>
        <taxon>Hyphomicrobiales</taxon>
        <taxon>Alsobacteraceae</taxon>
        <taxon>Alsobacter</taxon>
    </lineage>
</organism>
<evidence type="ECO:0000313" key="2">
    <source>
        <dbReference type="EMBL" id="GGH23812.1"/>
    </source>
</evidence>
<sequence length="610" mass="65403">MTFTTRPELRGTFGAVSSTHWLAATVGMAVLEKGHTAFDAAVAAGFVLQVVEPHLNGPGGEVPIIVTPAGADAPIVISGQGPSPAAATVAHFRSLGLDIIPGTGLLPACIPGAFGAWLTLLRDYGTADLEDVLAPAISYARTGHPLVPRIANTIAQMRELFTTHWPSSAEIYLPGGVAPQTGRLFRNPHIAAMYGEILEQTRGAGNREARIQAALDFWYRGPIAEKIEQFCATQEVWDVSGRRHKGLITAQDMAEYAPQVEKPVSVAYGDYEIFKCGAWSQGPVLLQMLQILKGTDVDRLDPNGPDFVHLVAETAKLAMADRECWYGDSPDVPLDALLSSPYADQRRALIGAEASMEFRPGSPDGRAPILPPLRPVGTIPQPGVGGGEPTVARQVAPAIDRQGEAALTPEGAQRGDTVQVSAVDCWGNMVSATPSGGWFQSSPVIPGLGFSLTTRGQMFWLEEGLNSSLKPSTRPRTTLTPSTAYRDGKPYMAFGTPGGDQQDQWQLIMLLRHIHGGMNLQEAIDAPSFHTDHLPSSFWPRETSLGSLTLESRYAQHVQDDLARRGHTITLNDPWSEGRLAAVAREMDGDVQLVKAGANPRGVQGYAVAR</sequence>
<dbReference type="Gene3D" id="1.10.246.130">
    <property type="match status" value="1"/>
</dbReference>